<organism evidence="7 8">
    <name type="scientific">Zizania palustris</name>
    <name type="common">Northern wild rice</name>
    <dbReference type="NCBI Taxonomy" id="103762"/>
    <lineage>
        <taxon>Eukaryota</taxon>
        <taxon>Viridiplantae</taxon>
        <taxon>Streptophyta</taxon>
        <taxon>Embryophyta</taxon>
        <taxon>Tracheophyta</taxon>
        <taxon>Spermatophyta</taxon>
        <taxon>Magnoliopsida</taxon>
        <taxon>Liliopsida</taxon>
        <taxon>Poales</taxon>
        <taxon>Poaceae</taxon>
        <taxon>BOP clade</taxon>
        <taxon>Oryzoideae</taxon>
        <taxon>Oryzeae</taxon>
        <taxon>Zizaniinae</taxon>
        <taxon>Zizania</taxon>
    </lineage>
</organism>
<comment type="caution">
    <text evidence="7">The sequence shown here is derived from an EMBL/GenBank/DDBJ whole genome shotgun (WGS) entry which is preliminary data.</text>
</comment>
<sequence length="268" mass="27792">MELELQFPGLGREQELMNEAMAAMFEAAETAAIVDALTRVIAGGREVGGATTDVAVSSLPGPSFVVPPLQCGSAMGWDGGCVAPGVCSGGLLESVGMVSVQDHAGDASATAVAASGAAGASTSPPRRYRGVRRRPWGKWAAEIRDPRKAARVWLGTFATAEDAARAYDATALRFRGSRAKLNFPEDASRWYRRPVAALLTAGSRWSSADHIALAAPASSRQNGEADHLVGGPWTVGPPAPSRFVTSLAATASLLRGSHGSNRTEEGGH</sequence>
<gene>
    <name evidence="7" type="ORF">GUJ93_ZPchr0002g24737</name>
</gene>
<evidence type="ECO:0000256" key="4">
    <source>
        <dbReference type="ARBA" id="ARBA00023163"/>
    </source>
</evidence>
<dbReference type="AlphaFoldDB" id="A0A8J5SPH5"/>
<dbReference type="Proteomes" id="UP000729402">
    <property type="component" value="Unassembled WGS sequence"/>
</dbReference>
<comment type="subcellular location">
    <subcellularLocation>
        <location evidence="1">Nucleus</location>
    </subcellularLocation>
</comment>
<dbReference type="GO" id="GO:0003700">
    <property type="term" value="F:DNA-binding transcription factor activity"/>
    <property type="evidence" value="ECO:0007669"/>
    <property type="project" value="InterPro"/>
</dbReference>
<evidence type="ECO:0000256" key="3">
    <source>
        <dbReference type="ARBA" id="ARBA00023125"/>
    </source>
</evidence>
<dbReference type="GO" id="GO:0005634">
    <property type="term" value="C:nucleus"/>
    <property type="evidence" value="ECO:0007669"/>
    <property type="project" value="UniProtKB-SubCell"/>
</dbReference>
<evidence type="ECO:0000256" key="2">
    <source>
        <dbReference type="ARBA" id="ARBA00023015"/>
    </source>
</evidence>
<dbReference type="EMBL" id="JAAALK010000287">
    <property type="protein sequence ID" value="KAG8059034.1"/>
    <property type="molecule type" value="Genomic_DNA"/>
</dbReference>
<evidence type="ECO:0000259" key="6">
    <source>
        <dbReference type="PROSITE" id="PS51032"/>
    </source>
</evidence>
<dbReference type="PANTHER" id="PTHR31190">
    <property type="entry name" value="DNA-BINDING DOMAIN"/>
    <property type="match status" value="1"/>
</dbReference>
<keyword evidence="5" id="KW-0539">Nucleus</keyword>
<keyword evidence="3" id="KW-0238">DNA-binding</keyword>
<dbReference type="PROSITE" id="PS51032">
    <property type="entry name" value="AP2_ERF"/>
    <property type="match status" value="1"/>
</dbReference>
<dbReference type="FunFam" id="3.30.730.10:FF:000001">
    <property type="entry name" value="Ethylene-responsive transcription factor 2"/>
    <property type="match status" value="1"/>
</dbReference>
<proteinExistence type="predicted"/>
<dbReference type="PANTHER" id="PTHR31190:SF473">
    <property type="entry name" value="OS05G0437100 PROTEIN"/>
    <property type="match status" value="1"/>
</dbReference>
<dbReference type="GO" id="GO:0009873">
    <property type="term" value="P:ethylene-activated signaling pathway"/>
    <property type="evidence" value="ECO:0007669"/>
    <property type="project" value="InterPro"/>
</dbReference>
<keyword evidence="2" id="KW-0805">Transcription regulation</keyword>
<dbReference type="InterPro" id="IPR044808">
    <property type="entry name" value="ERF_plant"/>
</dbReference>
<accession>A0A8J5SPH5</accession>
<evidence type="ECO:0000256" key="5">
    <source>
        <dbReference type="ARBA" id="ARBA00023242"/>
    </source>
</evidence>
<reference evidence="7" key="1">
    <citation type="journal article" date="2021" name="bioRxiv">
        <title>Whole Genome Assembly and Annotation of Northern Wild Rice, Zizania palustris L., Supports a Whole Genome Duplication in the Zizania Genus.</title>
        <authorList>
            <person name="Haas M."/>
            <person name="Kono T."/>
            <person name="Macchietto M."/>
            <person name="Millas R."/>
            <person name="McGilp L."/>
            <person name="Shao M."/>
            <person name="Duquette J."/>
            <person name="Hirsch C.N."/>
            <person name="Kimball J."/>
        </authorList>
    </citation>
    <scope>NUCLEOTIDE SEQUENCE</scope>
    <source>
        <tissue evidence="7">Fresh leaf tissue</tissue>
    </source>
</reference>
<protein>
    <recommendedName>
        <fullName evidence="6">AP2/ERF domain-containing protein</fullName>
    </recommendedName>
</protein>
<dbReference type="Pfam" id="PF00847">
    <property type="entry name" value="AP2"/>
    <property type="match status" value="1"/>
</dbReference>
<dbReference type="SMART" id="SM00380">
    <property type="entry name" value="AP2"/>
    <property type="match status" value="1"/>
</dbReference>
<name>A0A8J5SPH5_ZIZPA</name>
<evidence type="ECO:0000313" key="7">
    <source>
        <dbReference type="EMBL" id="KAG8059034.1"/>
    </source>
</evidence>
<keyword evidence="8" id="KW-1185">Reference proteome</keyword>
<dbReference type="GO" id="GO:0003677">
    <property type="term" value="F:DNA binding"/>
    <property type="evidence" value="ECO:0007669"/>
    <property type="project" value="UniProtKB-KW"/>
</dbReference>
<feature type="domain" description="AP2/ERF" evidence="6">
    <location>
        <begin position="127"/>
        <end position="184"/>
    </location>
</feature>
<dbReference type="InterPro" id="IPR001471">
    <property type="entry name" value="AP2/ERF_dom"/>
</dbReference>
<reference evidence="7" key="2">
    <citation type="submission" date="2021-02" db="EMBL/GenBank/DDBJ databases">
        <authorList>
            <person name="Kimball J.A."/>
            <person name="Haas M.W."/>
            <person name="Macchietto M."/>
            <person name="Kono T."/>
            <person name="Duquette J."/>
            <person name="Shao M."/>
        </authorList>
    </citation>
    <scope>NUCLEOTIDE SEQUENCE</scope>
    <source>
        <tissue evidence="7">Fresh leaf tissue</tissue>
    </source>
</reference>
<keyword evidence="4" id="KW-0804">Transcription</keyword>
<evidence type="ECO:0000313" key="8">
    <source>
        <dbReference type="Proteomes" id="UP000729402"/>
    </source>
</evidence>
<dbReference type="CDD" id="cd00018">
    <property type="entry name" value="AP2"/>
    <property type="match status" value="1"/>
</dbReference>
<dbReference type="OrthoDB" id="786597at2759"/>
<evidence type="ECO:0000256" key="1">
    <source>
        <dbReference type="ARBA" id="ARBA00004123"/>
    </source>
</evidence>